<name>A0A1R2CUN2_9CILI</name>
<protein>
    <submittedName>
        <fullName evidence="2">Uncharacterized protein</fullName>
    </submittedName>
</protein>
<feature type="transmembrane region" description="Helical" evidence="1">
    <location>
        <begin position="59"/>
        <end position="79"/>
    </location>
</feature>
<dbReference type="EMBL" id="MPUH01000057">
    <property type="protein sequence ID" value="OMJ92685.1"/>
    <property type="molecule type" value="Genomic_DNA"/>
</dbReference>
<gene>
    <name evidence="2" type="ORF">SteCoe_4566</name>
</gene>
<sequence length="124" mass="14182">MYLAFSGYLYKVKDLKNAMKQTAKGFIIPILIGCSIDFDYLSIFLMVQGYLVIPTIYQGKFFPLEIFVCSSAILAASLLPLDWDLETDYQIYPYPILIFLELSHTLGLLIFSITNIIIKPKQQL</sequence>
<keyword evidence="1" id="KW-0472">Membrane</keyword>
<evidence type="ECO:0000313" key="2">
    <source>
        <dbReference type="EMBL" id="OMJ92685.1"/>
    </source>
</evidence>
<evidence type="ECO:0000313" key="3">
    <source>
        <dbReference type="Proteomes" id="UP000187209"/>
    </source>
</evidence>
<proteinExistence type="predicted"/>
<dbReference type="Proteomes" id="UP000187209">
    <property type="component" value="Unassembled WGS sequence"/>
</dbReference>
<evidence type="ECO:0000256" key="1">
    <source>
        <dbReference type="SAM" id="Phobius"/>
    </source>
</evidence>
<accession>A0A1R2CUN2</accession>
<feature type="transmembrane region" description="Helical" evidence="1">
    <location>
        <begin position="91"/>
        <end position="118"/>
    </location>
</feature>
<organism evidence="2 3">
    <name type="scientific">Stentor coeruleus</name>
    <dbReference type="NCBI Taxonomy" id="5963"/>
    <lineage>
        <taxon>Eukaryota</taxon>
        <taxon>Sar</taxon>
        <taxon>Alveolata</taxon>
        <taxon>Ciliophora</taxon>
        <taxon>Postciliodesmatophora</taxon>
        <taxon>Heterotrichea</taxon>
        <taxon>Heterotrichida</taxon>
        <taxon>Stentoridae</taxon>
        <taxon>Stentor</taxon>
    </lineage>
</organism>
<comment type="caution">
    <text evidence="2">The sequence shown here is derived from an EMBL/GenBank/DDBJ whole genome shotgun (WGS) entry which is preliminary data.</text>
</comment>
<feature type="transmembrane region" description="Helical" evidence="1">
    <location>
        <begin position="26"/>
        <end position="47"/>
    </location>
</feature>
<dbReference type="AlphaFoldDB" id="A0A1R2CUN2"/>
<reference evidence="2 3" key="1">
    <citation type="submission" date="2016-11" db="EMBL/GenBank/DDBJ databases">
        <title>The macronuclear genome of Stentor coeruleus: a giant cell with tiny introns.</title>
        <authorList>
            <person name="Slabodnick M."/>
            <person name="Ruby J.G."/>
            <person name="Reiff S.B."/>
            <person name="Swart E.C."/>
            <person name="Gosai S."/>
            <person name="Prabakaran S."/>
            <person name="Witkowska E."/>
            <person name="Larue G.E."/>
            <person name="Fisher S."/>
            <person name="Freeman R.M."/>
            <person name="Gunawardena J."/>
            <person name="Chu W."/>
            <person name="Stover N.A."/>
            <person name="Gregory B.D."/>
            <person name="Nowacki M."/>
            <person name="Derisi J."/>
            <person name="Roy S.W."/>
            <person name="Marshall W.F."/>
            <person name="Sood P."/>
        </authorList>
    </citation>
    <scope>NUCLEOTIDE SEQUENCE [LARGE SCALE GENOMIC DNA]</scope>
    <source>
        <strain evidence="2">WM001</strain>
    </source>
</reference>
<keyword evidence="1" id="KW-0812">Transmembrane</keyword>
<keyword evidence="3" id="KW-1185">Reference proteome</keyword>
<dbReference type="OrthoDB" id="10606798at2759"/>
<keyword evidence="1" id="KW-1133">Transmembrane helix</keyword>